<dbReference type="EMBL" id="QLZR01000002">
    <property type="protein sequence ID" value="RAZ79539.1"/>
    <property type="molecule type" value="Genomic_DNA"/>
</dbReference>
<organism evidence="2 3">
    <name type="scientific">Planococcus halotolerans</name>
    <dbReference type="NCBI Taxonomy" id="2233542"/>
    <lineage>
        <taxon>Bacteria</taxon>
        <taxon>Bacillati</taxon>
        <taxon>Bacillota</taxon>
        <taxon>Bacilli</taxon>
        <taxon>Bacillales</taxon>
        <taxon>Caryophanaceae</taxon>
        <taxon>Planococcus</taxon>
    </lineage>
</organism>
<sequence>MKKVVTYSFTAFLAAFLLVGTGVYSSQVTDKVSQPENIKFDVADKVPQPWSLKFDVADKVPQPWSNVSDNA</sequence>
<protein>
    <submittedName>
        <fullName evidence="2">Uncharacterized protein</fullName>
    </submittedName>
</protein>
<dbReference type="AlphaFoldDB" id="A0A365L3B2"/>
<feature type="chain" id="PRO_5016645237" evidence="1">
    <location>
        <begin position="26"/>
        <end position="71"/>
    </location>
</feature>
<keyword evidence="1" id="KW-0732">Signal</keyword>
<keyword evidence="3" id="KW-1185">Reference proteome</keyword>
<evidence type="ECO:0000313" key="2">
    <source>
        <dbReference type="EMBL" id="RAZ79539.1"/>
    </source>
</evidence>
<feature type="signal peptide" evidence="1">
    <location>
        <begin position="1"/>
        <end position="25"/>
    </location>
</feature>
<comment type="caution">
    <text evidence="2">The sequence shown here is derived from an EMBL/GenBank/DDBJ whole genome shotgun (WGS) entry which is preliminary data.</text>
</comment>
<dbReference type="Proteomes" id="UP000251002">
    <property type="component" value="Unassembled WGS sequence"/>
</dbReference>
<gene>
    <name evidence="2" type="ORF">DP120_07995</name>
</gene>
<name>A0A365L3B2_9BACL</name>
<proteinExistence type="predicted"/>
<evidence type="ECO:0000256" key="1">
    <source>
        <dbReference type="SAM" id="SignalP"/>
    </source>
</evidence>
<dbReference type="RefSeq" id="WP_112223106.1">
    <property type="nucleotide sequence ID" value="NZ_QLZR01000002.1"/>
</dbReference>
<evidence type="ECO:0000313" key="3">
    <source>
        <dbReference type="Proteomes" id="UP000251002"/>
    </source>
</evidence>
<accession>A0A365L3B2</accession>
<reference evidence="2 3" key="1">
    <citation type="submission" date="2018-06" db="EMBL/GenBank/DDBJ databases">
        <title>The draft genome sequences of strains SCU63 and S1.</title>
        <authorList>
            <person name="Gan L."/>
        </authorList>
    </citation>
    <scope>NUCLEOTIDE SEQUENCE [LARGE SCALE GENOMIC DNA]</scope>
    <source>
        <strain evidence="2 3">SCU63</strain>
    </source>
</reference>